<feature type="non-terminal residue" evidence="1">
    <location>
        <position position="1"/>
    </location>
</feature>
<name>A0A820GBK8_9BILA</name>
<dbReference type="Proteomes" id="UP000663823">
    <property type="component" value="Unassembled WGS sequence"/>
</dbReference>
<accession>A0A820GBK8</accession>
<proteinExistence type="predicted"/>
<comment type="caution">
    <text evidence="1">The sequence shown here is derived from an EMBL/GenBank/DDBJ whole genome shotgun (WGS) entry which is preliminary data.</text>
</comment>
<dbReference type="EMBL" id="CAJOAX010038905">
    <property type="protein sequence ID" value="CAF4274252.1"/>
    <property type="molecule type" value="Genomic_DNA"/>
</dbReference>
<gene>
    <name evidence="1" type="ORF">OTI717_LOCUS41210</name>
</gene>
<sequence>TKELGIGRAFSIDTGEMSLFNFNASEQCILRYSLCLSSACCLNVLRDNLSGYGGFDTKPKSLTIKKISARR</sequence>
<organism evidence="1 2">
    <name type="scientific">Rotaria sordida</name>
    <dbReference type="NCBI Taxonomy" id="392033"/>
    <lineage>
        <taxon>Eukaryota</taxon>
        <taxon>Metazoa</taxon>
        <taxon>Spiralia</taxon>
        <taxon>Gnathifera</taxon>
        <taxon>Rotifera</taxon>
        <taxon>Eurotatoria</taxon>
        <taxon>Bdelloidea</taxon>
        <taxon>Philodinida</taxon>
        <taxon>Philodinidae</taxon>
        <taxon>Rotaria</taxon>
    </lineage>
</organism>
<reference evidence="1" key="1">
    <citation type="submission" date="2021-02" db="EMBL/GenBank/DDBJ databases">
        <authorList>
            <person name="Nowell W R."/>
        </authorList>
    </citation>
    <scope>NUCLEOTIDE SEQUENCE</scope>
</reference>
<evidence type="ECO:0000313" key="1">
    <source>
        <dbReference type="EMBL" id="CAF4274252.1"/>
    </source>
</evidence>
<evidence type="ECO:0000313" key="2">
    <source>
        <dbReference type="Proteomes" id="UP000663823"/>
    </source>
</evidence>
<dbReference type="AlphaFoldDB" id="A0A820GBK8"/>
<protein>
    <submittedName>
        <fullName evidence="1">Uncharacterized protein</fullName>
    </submittedName>
</protein>